<dbReference type="EMBL" id="BAAAZG010000047">
    <property type="protein sequence ID" value="GAA4092631.1"/>
    <property type="molecule type" value="Genomic_DNA"/>
</dbReference>
<dbReference type="Proteomes" id="UP001500683">
    <property type="component" value="Unassembled WGS sequence"/>
</dbReference>
<feature type="domain" description="dTDP-4-dehydro-6-deoxy-alpha-D-glucopyranose 2,3-dehydratase" evidence="1">
    <location>
        <begin position="262"/>
        <end position="465"/>
    </location>
</feature>
<reference evidence="3" key="1">
    <citation type="journal article" date="2019" name="Int. J. Syst. Evol. Microbiol.">
        <title>The Global Catalogue of Microorganisms (GCM) 10K type strain sequencing project: providing services to taxonomists for standard genome sequencing and annotation.</title>
        <authorList>
            <consortium name="The Broad Institute Genomics Platform"/>
            <consortium name="The Broad Institute Genome Sequencing Center for Infectious Disease"/>
            <person name="Wu L."/>
            <person name="Ma J."/>
        </authorList>
    </citation>
    <scope>NUCLEOTIDE SEQUENCE [LARGE SCALE GENOMIC DNA]</scope>
    <source>
        <strain evidence="3">JCM 16702</strain>
    </source>
</reference>
<dbReference type="InterPro" id="IPR005212">
    <property type="entry name" value="EvaA-like"/>
</dbReference>
<sequence>MRHAARPYSQIMLSDSVKAAPALRSREDAAAAALLAPSAAAGEGAHPSTADFDAWFAGRAAAGRYQVRQIPFGALRGWSFEEGTGDLRHETGRFFSVEGLHVALEHDWYQPILHQPEVGVLGLLAKRFGGELHFLMQAKMEPGNPNLVQLSPTVQATYSNYTRVHRGKGTRYLEYFVGNRRGRVLADALQSELGWWFYRKSNRNMVVEVTDEVAVHEDYRWVTLGQLGELMRRDLLLAMDTRSVLSCLPVPRRERGALLTDVELLSWLTEMRSRRHPSARLVPLARTPGWRVGESSIGHEDGRCFRVVAVSVEADRREVSRWTQPLLEPPGQGVAGFLSRTIDGVRHVLVHARVEPGLVHTVELGPTAQWTPGDHARLTGQDEPPFLDALLTADPARIRYEAVHSEEGGRFRNADSRYLVVEADETQAPLDPPPGYQWVTPGQLTWLLRHGHYVTMEARTLMAGLNLGSVR</sequence>
<proteinExistence type="predicted"/>
<evidence type="ECO:0000259" key="1">
    <source>
        <dbReference type="Pfam" id="PF03559"/>
    </source>
</evidence>
<dbReference type="Pfam" id="PF03559">
    <property type="entry name" value="Hexose_dehydrat"/>
    <property type="match status" value="2"/>
</dbReference>
<keyword evidence="3" id="KW-1185">Reference proteome</keyword>
<protein>
    <submittedName>
        <fullName evidence="2">NDP-hexose 2,3-dehydratase family protein</fullName>
    </submittedName>
</protein>
<feature type="domain" description="dTDP-4-dehydro-6-deoxy-alpha-D-glucopyranose 2,3-dehydratase" evidence="1">
    <location>
        <begin position="50"/>
        <end position="248"/>
    </location>
</feature>
<organism evidence="2 3">
    <name type="scientific">Actinomadura miaoliensis</name>
    <dbReference type="NCBI Taxonomy" id="430685"/>
    <lineage>
        <taxon>Bacteria</taxon>
        <taxon>Bacillati</taxon>
        <taxon>Actinomycetota</taxon>
        <taxon>Actinomycetes</taxon>
        <taxon>Streptosporangiales</taxon>
        <taxon>Thermomonosporaceae</taxon>
        <taxon>Actinomadura</taxon>
    </lineage>
</organism>
<dbReference type="InterPro" id="IPR038153">
    <property type="entry name" value="EvaA-like_sf"/>
</dbReference>
<evidence type="ECO:0000313" key="2">
    <source>
        <dbReference type="EMBL" id="GAA4092631.1"/>
    </source>
</evidence>
<comment type="caution">
    <text evidence="2">The sequence shown here is derived from an EMBL/GenBank/DDBJ whole genome shotgun (WGS) entry which is preliminary data.</text>
</comment>
<accession>A0ABP7WMZ6</accession>
<gene>
    <name evidence="2" type="ORF">GCM10022214_62930</name>
</gene>
<dbReference type="Gene3D" id="3.90.79.40">
    <property type="entry name" value="EvaA sugar 2,3-dehydratase subunit"/>
    <property type="match status" value="2"/>
</dbReference>
<evidence type="ECO:0000313" key="3">
    <source>
        <dbReference type="Proteomes" id="UP001500683"/>
    </source>
</evidence>
<name>A0ABP7WMZ6_9ACTN</name>